<dbReference type="InterPro" id="IPR043129">
    <property type="entry name" value="ATPase_NBD"/>
</dbReference>
<accession>A0A1H9WSX7</accession>
<dbReference type="EMBL" id="FOGT01000019">
    <property type="protein sequence ID" value="SES36911.1"/>
    <property type="molecule type" value="Genomic_DNA"/>
</dbReference>
<dbReference type="SUPFAM" id="SSF53067">
    <property type="entry name" value="Actin-like ATPase domain"/>
    <property type="match status" value="1"/>
</dbReference>
<dbReference type="SUPFAM" id="SSF46785">
    <property type="entry name" value="Winged helix' DNA-binding domain"/>
    <property type="match status" value="1"/>
</dbReference>
<dbReference type="GO" id="GO:0042732">
    <property type="term" value="P:D-xylose metabolic process"/>
    <property type="evidence" value="ECO:0007669"/>
    <property type="project" value="UniProtKB-KW"/>
</dbReference>
<keyword evidence="4" id="KW-0238">DNA-binding</keyword>
<evidence type="ECO:0000256" key="2">
    <source>
        <dbReference type="ARBA" id="ARBA00006479"/>
    </source>
</evidence>
<dbReference type="PANTHER" id="PTHR18964:SF149">
    <property type="entry name" value="BIFUNCTIONAL UDP-N-ACETYLGLUCOSAMINE 2-EPIMERASE_N-ACETYLMANNOSAMINE KINASE"/>
    <property type="match status" value="1"/>
</dbReference>
<gene>
    <name evidence="5" type="ORF">SAMN05518684_11992</name>
</gene>
<dbReference type="GO" id="GO:0016301">
    <property type="term" value="F:kinase activity"/>
    <property type="evidence" value="ECO:0007669"/>
    <property type="project" value="UniProtKB-KW"/>
</dbReference>
<keyword evidence="5" id="KW-0418">Kinase</keyword>
<keyword evidence="3" id="KW-0119">Carbohydrate metabolism</keyword>
<dbReference type="Pfam" id="PF13412">
    <property type="entry name" value="HTH_24"/>
    <property type="match status" value="1"/>
</dbReference>
<evidence type="ECO:0000313" key="6">
    <source>
        <dbReference type="Proteomes" id="UP000198571"/>
    </source>
</evidence>
<dbReference type="InterPro" id="IPR036390">
    <property type="entry name" value="WH_DNA-bd_sf"/>
</dbReference>
<evidence type="ECO:0000256" key="3">
    <source>
        <dbReference type="ARBA" id="ARBA00022629"/>
    </source>
</evidence>
<comment type="function">
    <text evidence="1">Transcriptional repressor of xylose-utilizing enzymes.</text>
</comment>
<keyword evidence="3" id="KW-0859">Xylose metabolism</keyword>
<keyword evidence="5" id="KW-0808">Transferase</keyword>
<dbReference type="AlphaFoldDB" id="A0A1H9WSX7"/>
<comment type="similarity">
    <text evidence="2">Belongs to the ROK (NagC/XylR) family.</text>
</comment>
<proteinExistence type="inferred from homology"/>
<dbReference type="InterPro" id="IPR011991">
    <property type="entry name" value="ArsR-like_HTH"/>
</dbReference>
<dbReference type="STRING" id="1601833.SAMN05518684_11992"/>
<dbReference type="InterPro" id="IPR000600">
    <property type="entry name" value="ROK"/>
</dbReference>
<keyword evidence="6" id="KW-1185">Reference proteome</keyword>
<name>A0A1H9WSX7_9BACI</name>
<dbReference type="PANTHER" id="PTHR18964">
    <property type="entry name" value="ROK (REPRESSOR, ORF, KINASE) FAMILY"/>
    <property type="match status" value="1"/>
</dbReference>
<dbReference type="InterPro" id="IPR036388">
    <property type="entry name" value="WH-like_DNA-bd_sf"/>
</dbReference>
<dbReference type="Pfam" id="PF00480">
    <property type="entry name" value="ROK"/>
    <property type="match status" value="1"/>
</dbReference>
<organism evidence="5 6">
    <name type="scientific">Salipaludibacillus aurantiacus</name>
    <dbReference type="NCBI Taxonomy" id="1601833"/>
    <lineage>
        <taxon>Bacteria</taxon>
        <taxon>Bacillati</taxon>
        <taxon>Bacillota</taxon>
        <taxon>Bacilli</taxon>
        <taxon>Bacillales</taxon>
        <taxon>Bacillaceae</taxon>
    </lineage>
</organism>
<reference evidence="6" key="1">
    <citation type="submission" date="2016-10" db="EMBL/GenBank/DDBJ databases">
        <authorList>
            <person name="Varghese N."/>
            <person name="Submissions S."/>
        </authorList>
    </citation>
    <scope>NUCLEOTIDE SEQUENCE [LARGE SCALE GENOMIC DNA]</scope>
    <source>
        <strain evidence="6">S9</strain>
    </source>
</reference>
<evidence type="ECO:0000313" key="5">
    <source>
        <dbReference type="EMBL" id="SES36911.1"/>
    </source>
</evidence>
<protein>
    <submittedName>
        <fullName evidence="5">ROK family protein (Putative glucokinase)</fullName>
    </submittedName>
</protein>
<dbReference type="InterPro" id="IPR049874">
    <property type="entry name" value="ROK_cs"/>
</dbReference>
<dbReference type="Gene3D" id="3.30.420.40">
    <property type="match status" value="2"/>
</dbReference>
<evidence type="ECO:0000256" key="1">
    <source>
        <dbReference type="ARBA" id="ARBA00002486"/>
    </source>
</evidence>
<dbReference type="CDD" id="cd00090">
    <property type="entry name" value="HTH_ARSR"/>
    <property type="match status" value="1"/>
</dbReference>
<dbReference type="Gene3D" id="1.10.10.10">
    <property type="entry name" value="Winged helix-like DNA-binding domain superfamily/Winged helix DNA-binding domain"/>
    <property type="match status" value="1"/>
</dbReference>
<dbReference type="RefSeq" id="WP_245733222.1">
    <property type="nucleotide sequence ID" value="NZ_FOGT01000019.1"/>
</dbReference>
<dbReference type="Proteomes" id="UP000198571">
    <property type="component" value="Unassembled WGS sequence"/>
</dbReference>
<dbReference type="PROSITE" id="PS01125">
    <property type="entry name" value="ROK"/>
    <property type="match status" value="1"/>
</dbReference>
<dbReference type="CDD" id="cd24076">
    <property type="entry name" value="ASKHA_ATPase_ROK_BsXylR-like"/>
    <property type="match status" value="1"/>
</dbReference>
<sequence length="408" mass="44381">MSSRMTGSFQLMKSLNRSLILNTIRVNGAISRSEIAKKTKLTPPTVTNIVNELIKADLVLESRAGTSNGGRKPILLTINSNSRYIIGVDVGVKKVRLALTNLNADILKRKLVKMPDRDTLTEGSFLQFLQDIVLSFLEEVEEAKDKLIGLGVAMHGIVDHEAGTAVHAPTLKLENVPVKQVLEDHFNLPVRVENDAKALALGEKWFGAGKETDHFVCLNVGEGIGSGIILHDELFHGSDDLAGEIGHTLIDLNGPLCSCGNKGCFQMLASGHALKERARERLKEDRETLLKERAGNDLEELDGQLIYECAKDGDAVAAEILRETGEYLGIGLLNIIHFLNPRMIIVGGGVSKAGSFLMDPVHKVIKTSALSKRARNTCIVLSELDEEGSLIGACTLVLSELFSHEHSE</sequence>
<dbReference type="GO" id="GO:0003677">
    <property type="term" value="F:DNA binding"/>
    <property type="evidence" value="ECO:0007669"/>
    <property type="project" value="UniProtKB-KW"/>
</dbReference>
<evidence type="ECO:0000256" key="4">
    <source>
        <dbReference type="ARBA" id="ARBA00023125"/>
    </source>
</evidence>